<evidence type="ECO:0000313" key="2">
    <source>
        <dbReference type="Proteomes" id="UP000036403"/>
    </source>
</evidence>
<dbReference type="EMBL" id="LBMM01013169">
    <property type="protein sequence ID" value="KMQ85776.1"/>
    <property type="molecule type" value="Genomic_DNA"/>
</dbReference>
<reference evidence="1 2" key="1">
    <citation type="submission" date="2015-04" db="EMBL/GenBank/DDBJ databases">
        <title>Lasius niger genome sequencing.</title>
        <authorList>
            <person name="Konorov E.A."/>
            <person name="Nikitin M.A."/>
            <person name="Kirill M.V."/>
            <person name="Chang P."/>
        </authorList>
    </citation>
    <scope>NUCLEOTIDE SEQUENCE [LARGE SCALE GENOMIC DNA]</scope>
    <source>
        <tissue evidence="1">Whole</tissue>
    </source>
</reference>
<evidence type="ECO:0000313" key="1">
    <source>
        <dbReference type="EMBL" id="KMQ85776.1"/>
    </source>
</evidence>
<accession>A0A0J7K6F8</accession>
<keyword evidence="2" id="KW-1185">Reference proteome</keyword>
<dbReference type="Proteomes" id="UP000036403">
    <property type="component" value="Unassembled WGS sequence"/>
</dbReference>
<proteinExistence type="predicted"/>
<keyword evidence="1" id="KW-0645">Protease</keyword>
<sequence length="66" mass="7403">MCIGKCGWNYGNLISIVDKGKQMEKVDRRQSLWSNLKRTQDETENLEDESEEASVINVVGGEKGGE</sequence>
<dbReference type="GO" id="GO:0006508">
    <property type="term" value="P:proteolysis"/>
    <property type="evidence" value="ECO:0007669"/>
    <property type="project" value="UniProtKB-KW"/>
</dbReference>
<dbReference type="PaxDb" id="67767-A0A0J7K6F8"/>
<dbReference type="GO" id="GO:0008233">
    <property type="term" value="F:peptidase activity"/>
    <property type="evidence" value="ECO:0007669"/>
    <property type="project" value="UniProtKB-KW"/>
</dbReference>
<gene>
    <name evidence="1" type="ORF">RF55_15470</name>
</gene>
<comment type="caution">
    <text evidence="1">The sequence shown here is derived from an EMBL/GenBank/DDBJ whole genome shotgun (WGS) entry which is preliminary data.</text>
</comment>
<name>A0A0J7K6F8_LASNI</name>
<dbReference type="AlphaFoldDB" id="A0A0J7K6F8"/>
<protein>
    <submittedName>
        <fullName evidence="1">Subtilisin-like serine protease protein</fullName>
    </submittedName>
</protein>
<keyword evidence="1" id="KW-0378">Hydrolase</keyword>
<organism evidence="1 2">
    <name type="scientific">Lasius niger</name>
    <name type="common">Black garden ant</name>
    <dbReference type="NCBI Taxonomy" id="67767"/>
    <lineage>
        <taxon>Eukaryota</taxon>
        <taxon>Metazoa</taxon>
        <taxon>Ecdysozoa</taxon>
        <taxon>Arthropoda</taxon>
        <taxon>Hexapoda</taxon>
        <taxon>Insecta</taxon>
        <taxon>Pterygota</taxon>
        <taxon>Neoptera</taxon>
        <taxon>Endopterygota</taxon>
        <taxon>Hymenoptera</taxon>
        <taxon>Apocrita</taxon>
        <taxon>Aculeata</taxon>
        <taxon>Formicoidea</taxon>
        <taxon>Formicidae</taxon>
        <taxon>Formicinae</taxon>
        <taxon>Lasius</taxon>
        <taxon>Lasius</taxon>
    </lineage>
</organism>